<sequence length="300" mass="31345">MAESLGEAVLDLTTDNRRANRGIDDTKRKAQGLDQTFQQIGKNLSGFGDRMTVGVTLPILAAGAAAFKMASTAEEASNKFDIVMGGSADRVRAKLALLEGQIPLTTGEFLGLSAGIQDLLVPMGLARDAGADMSATFVEIAGDVAAFNDVPVAQVLADIKSGLVGSSEPLFKYGVDTRVAALETVALANGLIKEGEKLTDVARAQAVLLQIQAQTTDATGTAAREAEGAAASTAFFMREIKQLAETMGAQLLPVITPLIQKLTETVKWFGDLSRPPRAGSSRWGCSSLRSVRSSRSAAGS</sequence>
<reference evidence="1" key="1">
    <citation type="journal article" date="2015" name="Nature">
        <title>Complex archaea that bridge the gap between prokaryotes and eukaryotes.</title>
        <authorList>
            <person name="Spang A."/>
            <person name="Saw J.H."/>
            <person name="Jorgensen S.L."/>
            <person name="Zaremba-Niedzwiedzka K."/>
            <person name="Martijn J."/>
            <person name="Lind A.E."/>
            <person name="van Eijk R."/>
            <person name="Schleper C."/>
            <person name="Guy L."/>
            <person name="Ettema T.J."/>
        </authorList>
    </citation>
    <scope>NUCLEOTIDE SEQUENCE</scope>
</reference>
<organism evidence="1">
    <name type="scientific">marine sediment metagenome</name>
    <dbReference type="NCBI Taxonomy" id="412755"/>
    <lineage>
        <taxon>unclassified sequences</taxon>
        <taxon>metagenomes</taxon>
        <taxon>ecological metagenomes</taxon>
    </lineage>
</organism>
<proteinExistence type="predicted"/>
<evidence type="ECO:0008006" key="2">
    <source>
        <dbReference type="Google" id="ProtNLM"/>
    </source>
</evidence>
<protein>
    <recommendedName>
        <fullName evidence="2">Phage tail tape measure protein domain-containing protein</fullName>
    </recommendedName>
</protein>
<dbReference type="EMBL" id="LAZR01011417">
    <property type="protein sequence ID" value="KKM61800.1"/>
    <property type="molecule type" value="Genomic_DNA"/>
</dbReference>
<evidence type="ECO:0000313" key="1">
    <source>
        <dbReference type="EMBL" id="KKM61800.1"/>
    </source>
</evidence>
<gene>
    <name evidence="1" type="ORF">LCGC14_1528140</name>
</gene>
<dbReference type="AlphaFoldDB" id="A0A0F9LCA6"/>
<accession>A0A0F9LCA6</accession>
<comment type="caution">
    <text evidence="1">The sequence shown here is derived from an EMBL/GenBank/DDBJ whole genome shotgun (WGS) entry which is preliminary data.</text>
</comment>
<name>A0A0F9LCA6_9ZZZZ</name>